<dbReference type="Pfam" id="PF14433">
    <property type="entry name" value="SUKH-3"/>
    <property type="match status" value="1"/>
</dbReference>
<comment type="caution">
    <text evidence="1">The sequence shown here is derived from an EMBL/GenBank/DDBJ whole genome shotgun (WGS) entry which is preliminary data.</text>
</comment>
<evidence type="ECO:0000313" key="2">
    <source>
        <dbReference type="Proteomes" id="UP000577386"/>
    </source>
</evidence>
<evidence type="ECO:0000313" key="1">
    <source>
        <dbReference type="EMBL" id="MBA9055590.1"/>
    </source>
</evidence>
<proteinExistence type="predicted"/>
<organism evidence="1 2">
    <name type="scientific">Streptomyces murinus</name>
    <dbReference type="NCBI Taxonomy" id="33900"/>
    <lineage>
        <taxon>Bacteria</taxon>
        <taxon>Bacillati</taxon>
        <taxon>Actinomycetota</taxon>
        <taxon>Actinomycetes</taxon>
        <taxon>Kitasatosporales</taxon>
        <taxon>Streptomycetaceae</taxon>
        <taxon>Streptomyces</taxon>
    </lineage>
</organism>
<dbReference type="GeneID" id="93976052"/>
<protein>
    <recommendedName>
        <fullName evidence="3">SUKH-3 domain containing protein</fullName>
    </recommendedName>
</protein>
<keyword evidence="2" id="KW-1185">Reference proteome</keyword>
<dbReference type="Proteomes" id="UP000577386">
    <property type="component" value="Unassembled WGS sequence"/>
</dbReference>
<dbReference type="EMBL" id="JACJIJ010000002">
    <property type="protein sequence ID" value="MBA9055590.1"/>
    <property type="molecule type" value="Genomic_DNA"/>
</dbReference>
<dbReference type="InterPro" id="IPR025850">
    <property type="entry name" value="SUKH-3"/>
</dbReference>
<dbReference type="AlphaFoldDB" id="A0A7W3RMV4"/>
<sequence>MTLEQPTQEVGNWLVANGWFPGRDIGAEADELAGVRVRDSERQGVPLTPVPPALHVIHTYGKLRLPQPNTPGMAWVIDPTVGYDGDAAAIMEVAGGLGTALFPVGYEASESGILLVDEKGRFFHLHHTGGYYLGENEFDAFSRFLKGLPDPDVEDYFV</sequence>
<dbReference type="RefSeq" id="WP_182776520.1">
    <property type="nucleotide sequence ID" value="NZ_BAAAHW010000013.1"/>
</dbReference>
<evidence type="ECO:0008006" key="3">
    <source>
        <dbReference type="Google" id="ProtNLM"/>
    </source>
</evidence>
<accession>A0A7W3RMV4</accession>
<gene>
    <name evidence="1" type="ORF">HDA42_004768</name>
</gene>
<name>A0A7W3RMV4_STRMR</name>
<reference evidence="1 2" key="1">
    <citation type="submission" date="2020-08" db="EMBL/GenBank/DDBJ databases">
        <title>Sequencing the genomes of 1000 actinobacteria strains.</title>
        <authorList>
            <person name="Klenk H.-P."/>
        </authorList>
    </citation>
    <scope>NUCLEOTIDE SEQUENCE [LARGE SCALE GENOMIC DNA]</scope>
    <source>
        <strain evidence="1 2">DSM 41827</strain>
    </source>
</reference>